<dbReference type="InterPro" id="IPR036871">
    <property type="entry name" value="PX_dom_sf"/>
</dbReference>
<feature type="domain" description="RING-type" evidence="2">
    <location>
        <begin position="182"/>
        <end position="244"/>
    </location>
</feature>
<keyword evidence="1" id="KW-0479">Metal-binding</keyword>
<accession>F0W947</accession>
<dbReference type="Pfam" id="PF13923">
    <property type="entry name" value="zf-C3HC4_2"/>
    <property type="match status" value="1"/>
</dbReference>
<dbReference type="SUPFAM" id="SSF57850">
    <property type="entry name" value="RING/U-box"/>
    <property type="match status" value="1"/>
</dbReference>
<reference evidence="4" key="2">
    <citation type="submission" date="2011-02" db="EMBL/GenBank/DDBJ databases">
        <authorList>
            <person name="MacLean D."/>
        </authorList>
    </citation>
    <scope>NUCLEOTIDE SEQUENCE</scope>
</reference>
<dbReference type="EMBL" id="FR824083">
    <property type="protein sequence ID" value="CCA17659.1"/>
    <property type="molecule type" value="Genomic_DNA"/>
</dbReference>
<dbReference type="Gene3D" id="3.30.1520.10">
    <property type="entry name" value="Phox-like domain"/>
    <property type="match status" value="1"/>
</dbReference>
<reference evidence="4" key="1">
    <citation type="journal article" date="2011" name="PLoS Biol.">
        <title>Gene gain and loss during evolution of obligate parasitism in the white rust pathogen of Arabidopsis thaliana.</title>
        <authorList>
            <person name="Kemen E."/>
            <person name="Gardiner A."/>
            <person name="Schultz-Larsen T."/>
            <person name="Kemen A.C."/>
            <person name="Balmuth A.L."/>
            <person name="Robert-Seilaniantz A."/>
            <person name="Bailey K."/>
            <person name="Holub E."/>
            <person name="Studholme D.J."/>
            <person name="Maclean D."/>
            <person name="Jones J.D."/>
        </authorList>
    </citation>
    <scope>NUCLEOTIDE SEQUENCE</scope>
</reference>
<name>F0W947_9STRA</name>
<protein>
    <submittedName>
        <fullName evidence="4">Uncharacterized protein AlNc14C38G3313</fullName>
    </submittedName>
</protein>
<dbReference type="InterPro" id="IPR013083">
    <property type="entry name" value="Znf_RING/FYVE/PHD"/>
</dbReference>
<dbReference type="CDD" id="cd06093">
    <property type="entry name" value="PX_domain"/>
    <property type="match status" value="1"/>
</dbReference>
<dbReference type="SUPFAM" id="SSF64268">
    <property type="entry name" value="PX domain"/>
    <property type="match status" value="1"/>
</dbReference>
<proteinExistence type="predicted"/>
<organism evidence="4">
    <name type="scientific">Albugo laibachii Nc14</name>
    <dbReference type="NCBI Taxonomy" id="890382"/>
    <lineage>
        <taxon>Eukaryota</taxon>
        <taxon>Sar</taxon>
        <taxon>Stramenopiles</taxon>
        <taxon>Oomycota</taxon>
        <taxon>Peronosporomycetes</taxon>
        <taxon>Albuginales</taxon>
        <taxon>Albuginaceae</taxon>
        <taxon>Albugo</taxon>
    </lineage>
</organism>
<dbReference type="Pfam" id="PF00787">
    <property type="entry name" value="PX"/>
    <property type="match status" value="1"/>
</dbReference>
<evidence type="ECO:0000313" key="4">
    <source>
        <dbReference type="EMBL" id="CCA17659.1"/>
    </source>
</evidence>
<keyword evidence="1" id="KW-0863">Zinc-finger</keyword>
<evidence type="ECO:0000256" key="1">
    <source>
        <dbReference type="PROSITE-ProRule" id="PRU00175"/>
    </source>
</evidence>
<dbReference type="AlphaFoldDB" id="F0W947"/>
<dbReference type="GO" id="GO:0035091">
    <property type="term" value="F:phosphatidylinositol binding"/>
    <property type="evidence" value="ECO:0007669"/>
    <property type="project" value="InterPro"/>
</dbReference>
<keyword evidence="1" id="KW-0862">Zinc</keyword>
<dbReference type="InterPro" id="IPR001841">
    <property type="entry name" value="Znf_RING"/>
</dbReference>
<dbReference type="HOGENOM" id="CLU_051953_0_0_1"/>
<feature type="domain" description="PX" evidence="3">
    <location>
        <begin position="1"/>
        <end position="115"/>
    </location>
</feature>
<gene>
    <name evidence="4" type="primary">AlNc14C38G3313</name>
    <name evidence="4" type="ORF">ALNC14_038020</name>
</gene>
<dbReference type="GO" id="GO:0008270">
    <property type="term" value="F:zinc ion binding"/>
    <property type="evidence" value="ECO:0007669"/>
    <property type="project" value="UniProtKB-KW"/>
</dbReference>
<dbReference type="SMART" id="SM00184">
    <property type="entry name" value="RING"/>
    <property type="match status" value="1"/>
</dbReference>
<dbReference type="InterPro" id="IPR001683">
    <property type="entry name" value="PX_dom"/>
</dbReference>
<dbReference type="Gene3D" id="3.30.40.10">
    <property type="entry name" value="Zinc/RING finger domain, C3HC4 (zinc finger)"/>
    <property type="match status" value="1"/>
</dbReference>
<dbReference type="PROSITE" id="PS50089">
    <property type="entry name" value="ZF_RING_2"/>
    <property type="match status" value="1"/>
</dbReference>
<evidence type="ECO:0000259" key="3">
    <source>
        <dbReference type="PROSITE" id="PS50195"/>
    </source>
</evidence>
<sequence length="249" mass="28680">MRVRNTVLEQSWEINHPFTEFHDFKQKILKELQHGHLCNSKCPYLYDFVRHHFPRRHIFRTRRASVIAARCTQLQEFMIAILTAANEYQDRQCPVLSNTIARILYDFLHQNMVFNSTDFEHTRLKNRLPFHGSVIAIEPLRMSNPCYDSDIRNDIQSDPMEHGRRDTCPDASCGICKAPLACLSCTDSCSQDSEASTALTLGLYDPTTRHSNLIVAITTLKCGHRFHDECILEELNHSLQCPVCGTLPF</sequence>
<evidence type="ECO:0000259" key="2">
    <source>
        <dbReference type="PROSITE" id="PS50089"/>
    </source>
</evidence>
<dbReference type="PROSITE" id="PS50195">
    <property type="entry name" value="PX"/>
    <property type="match status" value="1"/>
</dbReference>